<keyword evidence="6" id="KW-1185">Reference proteome</keyword>
<comment type="similarity">
    <text evidence="1 3">Belongs to the eIF-2B alpha/beta/delta subunits family.</text>
</comment>
<dbReference type="STRING" id="69771.A0A1V6P0D9"/>
<dbReference type="Gene3D" id="3.40.50.10470">
    <property type="entry name" value="Translation initiation factor eif-2b, domain 2"/>
    <property type="match status" value="1"/>
</dbReference>
<dbReference type="SUPFAM" id="SSF100950">
    <property type="entry name" value="NagB/RpiA/CoA transferase-like"/>
    <property type="match status" value="1"/>
</dbReference>
<dbReference type="PROSITE" id="PS00893">
    <property type="entry name" value="NUDIX_BOX"/>
    <property type="match status" value="1"/>
</dbReference>
<dbReference type="EMBL" id="MDYL01000025">
    <property type="protein sequence ID" value="OQD70287.1"/>
    <property type="molecule type" value="Genomic_DNA"/>
</dbReference>
<dbReference type="Pfam" id="PF00293">
    <property type="entry name" value="NUDIX"/>
    <property type="match status" value="1"/>
</dbReference>
<dbReference type="GO" id="GO:0019509">
    <property type="term" value="P:L-methionine salvage from methylthioadenosine"/>
    <property type="evidence" value="ECO:0007669"/>
    <property type="project" value="TreeGrafter"/>
</dbReference>
<dbReference type="GO" id="GO:0046523">
    <property type="term" value="F:S-methyl-5-thioribose-1-phosphate isomerase activity"/>
    <property type="evidence" value="ECO:0007669"/>
    <property type="project" value="TreeGrafter"/>
</dbReference>
<dbReference type="InterPro" id="IPR042529">
    <property type="entry name" value="IF_2B-like_C"/>
</dbReference>
<dbReference type="CDD" id="cd18872">
    <property type="entry name" value="NUDIX_eIF-2B"/>
    <property type="match status" value="1"/>
</dbReference>
<dbReference type="AlphaFoldDB" id="A0A1V6P0D9"/>
<evidence type="ECO:0000256" key="2">
    <source>
        <dbReference type="ARBA" id="ARBA00022801"/>
    </source>
</evidence>
<keyword evidence="2" id="KW-0378">Hydrolase</keyword>
<evidence type="ECO:0000259" key="4">
    <source>
        <dbReference type="PROSITE" id="PS51462"/>
    </source>
</evidence>
<gene>
    <name evidence="5" type="ORF">PENDEC_c025G00957</name>
</gene>
<dbReference type="SUPFAM" id="SSF55811">
    <property type="entry name" value="Nudix"/>
    <property type="match status" value="1"/>
</dbReference>
<dbReference type="InterPro" id="IPR020084">
    <property type="entry name" value="NUDIX_hydrolase_CS"/>
</dbReference>
<dbReference type="InterPro" id="IPR037171">
    <property type="entry name" value="NagB/RpiA_transferase-like"/>
</dbReference>
<evidence type="ECO:0000256" key="3">
    <source>
        <dbReference type="RuleBase" id="RU003814"/>
    </source>
</evidence>
<comment type="caution">
    <text evidence="5">The sequence shown here is derived from an EMBL/GenBank/DDBJ whole genome shotgun (WGS) entry which is preliminary data.</text>
</comment>
<organism evidence="5 6">
    <name type="scientific">Penicillium decumbens</name>
    <dbReference type="NCBI Taxonomy" id="69771"/>
    <lineage>
        <taxon>Eukaryota</taxon>
        <taxon>Fungi</taxon>
        <taxon>Dikarya</taxon>
        <taxon>Ascomycota</taxon>
        <taxon>Pezizomycotina</taxon>
        <taxon>Eurotiomycetes</taxon>
        <taxon>Eurotiomycetidae</taxon>
        <taxon>Eurotiales</taxon>
        <taxon>Aspergillaceae</taxon>
        <taxon>Penicillium</taxon>
    </lineage>
</organism>
<protein>
    <recommendedName>
        <fullName evidence="4">Nudix hydrolase domain-containing protein</fullName>
    </recommendedName>
</protein>
<proteinExistence type="inferred from homology"/>
<dbReference type="PANTHER" id="PTHR43475:SF3">
    <property type="entry name" value="TRANSLATION INITIATION FACTOR EIF-2B SUBUNIT FAMILY PROTEIN (AFU_ORTHOLOGUE AFUA_2G14290)"/>
    <property type="match status" value="1"/>
</dbReference>
<dbReference type="OrthoDB" id="206213at2759"/>
<dbReference type="OMA" id="NTYFEWV"/>
<dbReference type="PANTHER" id="PTHR43475">
    <property type="entry name" value="METHYLTHIORIBOSE-1-PHOSPHATE ISOMERASE"/>
    <property type="match status" value="1"/>
</dbReference>
<sequence length="515" mass="58066">MTAHQSELQHRSVVSSFIVSHDTLRVALFRRSDKVRTYRHQLAPISGSIQPDESPVTAAWRELQEETTLTPRDIELWRQGKPYTFSDPSIGRQWTIYPFAFRLKESNGARGEKAIKIDWEHDGWEWFDPKDVKDENFGGVPRLVDSLHRVLFEAQMNDESGQALRSSLQQLRNDHQSGSHELTTIALSGFRDVLVHLRGDPNWWHTARMAAWHICKNGRESMGAATLNAFLGVLGDMEEMADRSLDESAWNHILRVVDLHLENRRTMPARIKESFTAYLNNVFIKTQAQSTLTILTVSASSTIRDSIIDAFASLPISNLDLRILESRPLFEGTSMASSLVSEFRTKFPSPSDRHLKLTVYTDASVALAADGVDFVLLGADRISSTGWINNKTGSLPAVLGAKYVSPKVKVLVFSQLEKVAEPGSEENRVENNDPVEVMTSWLDRDVKGVKILEENMGTRSESSNCVVEVKNIYFEWVPAEMVDAYICEEGTLDWNAIRKKADQVKDKADKYLGSL</sequence>
<accession>A0A1V6P0D9</accession>
<feature type="domain" description="Nudix hydrolase" evidence="4">
    <location>
        <begin position="9"/>
        <end position="157"/>
    </location>
</feature>
<dbReference type="InterPro" id="IPR000649">
    <property type="entry name" value="IF-2B-related"/>
</dbReference>
<dbReference type="GO" id="GO:0016787">
    <property type="term" value="F:hydrolase activity"/>
    <property type="evidence" value="ECO:0007669"/>
    <property type="project" value="UniProtKB-KW"/>
</dbReference>
<name>A0A1V6P0D9_PENDC</name>
<dbReference type="InterPro" id="IPR015797">
    <property type="entry name" value="NUDIX_hydrolase-like_dom_sf"/>
</dbReference>
<dbReference type="InterPro" id="IPR000086">
    <property type="entry name" value="NUDIX_hydrolase_dom"/>
</dbReference>
<evidence type="ECO:0000313" key="6">
    <source>
        <dbReference type="Proteomes" id="UP000191522"/>
    </source>
</evidence>
<evidence type="ECO:0000256" key="1">
    <source>
        <dbReference type="ARBA" id="ARBA00007251"/>
    </source>
</evidence>
<dbReference type="PROSITE" id="PS51462">
    <property type="entry name" value="NUDIX"/>
    <property type="match status" value="1"/>
</dbReference>
<dbReference type="Pfam" id="PF01008">
    <property type="entry name" value="IF-2B"/>
    <property type="match status" value="1"/>
</dbReference>
<evidence type="ECO:0000313" key="5">
    <source>
        <dbReference type="EMBL" id="OQD70287.1"/>
    </source>
</evidence>
<dbReference type="Proteomes" id="UP000191522">
    <property type="component" value="Unassembled WGS sequence"/>
</dbReference>
<reference evidence="6" key="1">
    <citation type="journal article" date="2017" name="Nat. Microbiol.">
        <title>Global analysis of biosynthetic gene clusters reveals vast potential of secondary metabolite production in Penicillium species.</title>
        <authorList>
            <person name="Nielsen J.C."/>
            <person name="Grijseels S."/>
            <person name="Prigent S."/>
            <person name="Ji B."/>
            <person name="Dainat J."/>
            <person name="Nielsen K.F."/>
            <person name="Frisvad J.C."/>
            <person name="Workman M."/>
            <person name="Nielsen J."/>
        </authorList>
    </citation>
    <scope>NUCLEOTIDE SEQUENCE [LARGE SCALE GENOMIC DNA]</scope>
    <source>
        <strain evidence="6">IBT 11843</strain>
    </source>
</reference>
<dbReference type="Gene3D" id="3.90.79.10">
    <property type="entry name" value="Nucleoside Triphosphate Pyrophosphohydrolase"/>
    <property type="match status" value="1"/>
</dbReference>